<feature type="region of interest" description="Disordered" evidence="1">
    <location>
        <begin position="85"/>
        <end position="117"/>
    </location>
</feature>
<dbReference type="EMBL" id="JACVVK020000320">
    <property type="protein sequence ID" value="KAK7478632.1"/>
    <property type="molecule type" value="Genomic_DNA"/>
</dbReference>
<organism evidence="3 4">
    <name type="scientific">Batillaria attramentaria</name>
    <dbReference type="NCBI Taxonomy" id="370345"/>
    <lineage>
        <taxon>Eukaryota</taxon>
        <taxon>Metazoa</taxon>
        <taxon>Spiralia</taxon>
        <taxon>Lophotrochozoa</taxon>
        <taxon>Mollusca</taxon>
        <taxon>Gastropoda</taxon>
        <taxon>Caenogastropoda</taxon>
        <taxon>Sorbeoconcha</taxon>
        <taxon>Cerithioidea</taxon>
        <taxon>Batillariidae</taxon>
        <taxon>Batillaria</taxon>
    </lineage>
</organism>
<feature type="compositionally biased region" description="Polar residues" evidence="1">
    <location>
        <begin position="85"/>
        <end position="104"/>
    </location>
</feature>
<accession>A0ABD0JUH6</accession>
<evidence type="ECO:0000256" key="2">
    <source>
        <dbReference type="SAM" id="Phobius"/>
    </source>
</evidence>
<dbReference type="AlphaFoldDB" id="A0ABD0JUH6"/>
<gene>
    <name evidence="3" type="ORF">BaRGS_00030095</name>
</gene>
<evidence type="ECO:0000313" key="4">
    <source>
        <dbReference type="Proteomes" id="UP001519460"/>
    </source>
</evidence>
<keyword evidence="2" id="KW-0472">Membrane</keyword>
<keyword evidence="4" id="KW-1185">Reference proteome</keyword>
<comment type="caution">
    <text evidence="3">The sequence shown here is derived from an EMBL/GenBank/DDBJ whole genome shotgun (WGS) entry which is preliminary data.</text>
</comment>
<evidence type="ECO:0000256" key="1">
    <source>
        <dbReference type="SAM" id="MobiDB-lite"/>
    </source>
</evidence>
<protein>
    <submittedName>
        <fullName evidence="3">Uncharacterized protein</fullName>
    </submittedName>
</protein>
<reference evidence="3 4" key="1">
    <citation type="journal article" date="2023" name="Sci. Data">
        <title>Genome assembly of the Korean intertidal mud-creeper Batillaria attramentaria.</title>
        <authorList>
            <person name="Patra A.K."/>
            <person name="Ho P.T."/>
            <person name="Jun S."/>
            <person name="Lee S.J."/>
            <person name="Kim Y."/>
            <person name="Won Y.J."/>
        </authorList>
    </citation>
    <scope>NUCLEOTIDE SEQUENCE [LARGE SCALE GENOMIC DNA]</scope>
    <source>
        <strain evidence="3">Wonlab-2016</strain>
    </source>
</reference>
<dbReference type="Proteomes" id="UP001519460">
    <property type="component" value="Unassembled WGS sequence"/>
</dbReference>
<keyword evidence="2" id="KW-1133">Transmembrane helix</keyword>
<keyword evidence="2" id="KW-0812">Transmembrane</keyword>
<feature type="transmembrane region" description="Helical" evidence="2">
    <location>
        <begin position="12"/>
        <end position="32"/>
    </location>
</feature>
<name>A0ABD0JUH6_9CAEN</name>
<sequence length="117" mass="13927">MWTRHIKHWQRILVAALIFSNGLNPIIFMEWVDLMNLCRDQAARRHFTALFRLFERGEYSRAVYAFDMTNGRYEYLDGSPAYYTNRSQRTTQTKNDEMNTTAPHTTERITDETTPQN</sequence>
<evidence type="ECO:0000313" key="3">
    <source>
        <dbReference type="EMBL" id="KAK7478632.1"/>
    </source>
</evidence>
<proteinExistence type="predicted"/>